<feature type="region of interest" description="Disordered" evidence="1">
    <location>
        <begin position="371"/>
        <end position="402"/>
    </location>
</feature>
<keyword evidence="3" id="KW-1185">Reference proteome</keyword>
<proteinExistence type="predicted"/>
<sequence>MDLICQQGTVQSGGASVMVRGLCSWGEMGPLIRLETSLTCDSLYGGFLIRELRRRVTVLGTFAAQLGFTVDGLKLPSEIIIEGGVGSTGPVGAGNITSNSSSKIACLEVKTFRNCLICDYTTDANRDYLLILLIKVTSGVIAHVSDVFEVGQIETMSMPKNIWNTKKRKKKRKEKSSDSEQNAEIIERSRMPDPNEPSILIKKISDLSRNNPVKNEVIYPDTRFQRSTTLFPAEGVEEKCLPSETLGETFKRCAEDELISPMPKKGKGSDLPKTIKSTISDDCVIIKKPKKRVKVEVIDLTEDSQPILSVLCSPVKTSYGANRLPGKLNSSFQANGVISIKVESSENPSEINPDTVGSAGMDYHAIQIKAEQNKASESSSEVTTDKSYVDTNKNIKPPVDSPSRIQVKTEKRMPSESVNNSESSIEYSMDNRIQIKAENSMSSENDTEVNLENSHIAVSKDTDSTTCNIRLRSEMDKENEDNRGINVPIKVEQNENCVVGDNSTSLLNFSSDGNRTGIYPSDRPIKSEKNKTNENCEVCETFTPAPRPAAQVKCEAEKMDFLNSYSYEKPQNNEDISQKITNNENTGVVSSETSTTNKLNRMNISPIPDYSIFAGDTRLYERGTFRTPLLKYLKCNTEAEVPEISHVLSFLNNFINNCPTMLLKSHSERSESSQVNDSDSHTTNLNSPMGIENPLEDKFPSTICLSSLDDNERNDTTNNLLVEEKKNNEELFSNEYLLQILSNFKSTEKSDGIADVSCSLKPFVDAVAKSGIIINENLTEVVKQTRLPENKPVQIVNCTTDVNQRNSECFIKNSGNFSKRLLVPPENVKRSHCDTFNPLTMYGDSYEIPPKSLKISNGGGAKKFRL</sequence>
<dbReference type="Proteomes" id="UP000499080">
    <property type="component" value="Unassembled WGS sequence"/>
</dbReference>
<protein>
    <submittedName>
        <fullName evidence="2">Uncharacterized protein</fullName>
    </submittedName>
</protein>
<dbReference type="EMBL" id="BGPR01000281">
    <property type="protein sequence ID" value="GBM10171.1"/>
    <property type="molecule type" value="Genomic_DNA"/>
</dbReference>
<feature type="compositionally biased region" description="Basic residues" evidence="1">
    <location>
        <begin position="165"/>
        <end position="174"/>
    </location>
</feature>
<organism evidence="2 3">
    <name type="scientific">Araneus ventricosus</name>
    <name type="common">Orbweaver spider</name>
    <name type="synonym">Epeira ventricosa</name>
    <dbReference type="NCBI Taxonomy" id="182803"/>
    <lineage>
        <taxon>Eukaryota</taxon>
        <taxon>Metazoa</taxon>
        <taxon>Ecdysozoa</taxon>
        <taxon>Arthropoda</taxon>
        <taxon>Chelicerata</taxon>
        <taxon>Arachnida</taxon>
        <taxon>Araneae</taxon>
        <taxon>Araneomorphae</taxon>
        <taxon>Entelegynae</taxon>
        <taxon>Araneoidea</taxon>
        <taxon>Araneidae</taxon>
        <taxon>Araneus</taxon>
    </lineage>
</organism>
<gene>
    <name evidence="2" type="ORF">AVEN_258771_1</name>
</gene>
<feature type="region of interest" description="Disordered" evidence="1">
    <location>
        <begin position="665"/>
        <end position="696"/>
    </location>
</feature>
<dbReference type="OrthoDB" id="10666558at2759"/>
<name>A0A4Y2D0D4_ARAVE</name>
<feature type="compositionally biased region" description="Polar residues" evidence="1">
    <location>
        <begin position="373"/>
        <end position="382"/>
    </location>
</feature>
<evidence type="ECO:0000256" key="1">
    <source>
        <dbReference type="SAM" id="MobiDB-lite"/>
    </source>
</evidence>
<feature type="compositionally biased region" description="Polar residues" evidence="1">
    <location>
        <begin position="672"/>
        <end position="687"/>
    </location>
</feature>
<evidence type="ECO:0000313" key="3">
    <source>
        <dbReference type="Proteomes" id="UP000499080"/>
    </source>
</evidence>
<accession>A0A4Y2D0D4</accession>
<feature type="region of interest" description="Disordered" evidence="1">
    <location>
        <begin position="164"/>
        <end position="197"/>
    </location>
</feature>
<comment type="caution">
    <text evidence="2">The sequence shown here is derived from an EMBL/GenBank/DDBJ whole genome shotgun (WGS) entry which is preliminary data.</text>
</comment>
<dbReference type="AlphaFoldDB" id="A0A4Y2D0D4"/>
<reference evidence="2 3" key="1">
    <citation type="journal article" date="2019" name="Sci. Rep.">
        <title>Orb-weaving spider Araneus ventricosus genome elucidates the spidroin gene catalogue.</title>
        <authorList>
            <person name="Kono N."/>
            <person name="Nakamura H."/>
            <person name="Ohtoshi R."/>
            <person name="Moran D.A.P."/>
            <person name="Shinohara A."/>
            <person name="Yoshida Y."/>
            <person name="Fujiwara M."/>
            <person name="Mori M."/>
            <person name="Tomita M."/>
            <person name="Arakawa K."/>
        </authorList>
    </citation>
    <scope>NUCLEOTIDE SEQUENCE [LARGE SCALE GENOMIC DNA]</scope>
</reference>
<evidence type="ECO:0000313" key="2">
    <source>
        <dbReference type="EMBL" id="GBM10171.1"/>
    </source>
</evidence>